<keyword evidence="2" id="KW-1185">Reference proteome</keyword>
<proteinExistence type="predicted"/>
<sequence>MKHRWILLFVVLLIAAVTAACVGAPEASGRTYTDTAYGYTLTYPDGWRYTESGSSVAFLSPDGHEEMRITADRLSENRSALPPEDLLSLLNASYSEDFARDIPGTEWVSTTQTELDGAPAYESVYSIPLQGDERYTFVARYAVHDDVIYSVMYTEFPPEYDPYTGHGPEMLGSFRFV</sequence>
<dbReference type="Proteomes" id="UP001168338">
    <property type="component" value="Unassembled WGS sequence"/>
</dbReference>
<evidence type="ECO:0000313" key="2">
    <source>
        <dbReference type="Proteomes" id="UP001168338"/>
    </source>
</evidence>
<name>A0ABT8MBD4_9EURY</name>
<evidence type="ECO:0008006" key="3">
    <source>
        <dbReference type="Google" id="ProtNLM"/>
    </source>
</evidence>
<accession>A0ABT8MBD4</accession>
<reference evidence="1" key="1">
    <citation type="submission" date="2019-05" db="EMBL/GenBank/DDBJ databases">
        <title>Methanoculleus sp. FWC-SCC1, a methanogenic archaeon isolated from deep marine cold seep.</title>
        <authorList>
            <person name="Chen Y.-W."/>
            <person name="Chen S.-C."/>
            <person name="Teng N.-H."/>
            <person name="Lai M.-C."/>
        </authorList>
    </citation>
    <scope>NUCLEOTIDE SEQUENCE</scope>
    <source>
        <strain evidence="1">FWC-SCC1</strain>
    </source>
</reference>
<dbReference type="Gene3D" id="3.40.1000.10">
    <property type="entry name" value="Mog1/PsbP, alpha/beta/alpha sandwich"/>
    <property type="match status" value="1"/>
</dbReference>
<organism evidence="1 2">
    <name type="scientific">Methanoculleus frigidifontis</name>
    <dbReference type="NCBI Taxonomy" id="2584085"/>
    <lineage>
        <taxon>Archaea</taxon>
        <taxon>Methanobacteriati</taxon>
        <taxon>Methanobacteriota</taxon>
        <taxon>Stenosarchaea group</taxon>
        <taxon>Methanomicrobia</taxon>
        <taxon>Methanomicrobiales</taxon>
        <taxon>Methanomicrobiaceae</taxon>
        <taxon>Methanoculleus</taxon>
    </lineage>
</organism>
<dbReference type="EMBL" id="VCYH01000006">
    <property type="protein sequence ID" value="MDN7025257.1"/>
    <property type="molecule type" value="Genomic_DNA"/>
</dbReference>
<dbReference type="RefSeq" id="WP_301664403.1">
    <property type="nucleotide sequence ID" value="NZ_VCYH01000006.1"/>
</dbReference>
<gene>
    <name evidence="1" type="ORF">FGU65_10200</name>
</gene>
<dbReference type="PROSITE" id="PS51257">
    <property type="entry name" value="PROKAR_LIPOPROTEIN"/>
    <property type="match status" value="1"/>
</dbReference>
<evidence type="ECO:0000313" key="1">
    <source>
        <dbReference type="EMBL" id="MDN7025257.1"/>
    </source>
</evidence>
<protein>
    <recommendedName>
        <fullName evidence="3">PsbP C-terminal domain-containing protein</fullName>
    </recommendedName>
</protein>
<comment type="caution">
    <text evidence="1">The sequence shown here is derived from an EMBL/GenBank/DDBJ whole genome shotgun (WGS) entry which is preliminary data.</text>
</comment>